<evidence type="ECO:0000313" key="2">
    <source>
        <dbReference type="EMBL" id="GAT58970.1"/>
    </source>
</evidence>
<organism evidence="2 3">
    <name type="scientific">Mycena chlorophos</name>
    <name type="common">Agaric fungus</name>
    <name type="synonym">Agaricus chlorophos</name>
    <dbReference type="NCBI Taxonomy" id="658473"/>
    <lineage>
        <taxon>Eukaryota</taxon>
        <taxon>Fungi</taxon>
        <taxon>Dikarya</taxon>
        <taxon>Basidiomycota</taxon>
        <taxon>Agaricomycotina</taxon>
        <taxon>Agaricomycetes</taxon>
        <taxon>Agaricomycetidae</taxon>
        <taxon>Agaricales</taxon>
        <taxon>Marasmiineae</taxon>
        <taxon>Mycenaceae</taxon>
        <taxon>Mycena</taxon>
    </lineage>
</organism>
<keyword evidence="3" id="KW-1185">Reference proteome</keyword>
<dbReference type="EMBL" id="DF849791">
    <property type="protein sequence ID" value="GAT58970.1"/>
    <property type="molecule type" value="Genomic_DNA"/>
</dbReference>
<reference evidence="2" key="1">
    <citation type="submission" date="2014-09" db="EMBL/GenBank/DDBJ databases">
        <title>Genome sequence of the luminous mushroom Mycena chlorophos for searching fungal bioluminescence genes.</title>
        <authorList>
            <person name="Tanaka Y."/>
            <person name="Kasuga D."/>
            <person name="Oba Y."/>
            <person name="Hase S."/>
            <person name="Sato K."/>
            <person name="Oba Y."/>
            <person name="Sakakibara Y."/>
        </authorList>
    </citation>
    <scope>NUCLEOTIDE SEQUENCE</scope>
</reference>
<gene>
    <name evidence="2" type="ORF">MCHLO_15338</name>
</gene>
<evidence type="ECO:0008006" key="4">
    <source>
        <dbReference type="Google" id="ProtNLM"/>
    </source>
</evidence>
<dbReference type="InterPro" id="IPR035992">
    <property type="entry name" value="Ricin_B-like_lectins"/>
</dbReference>
<sequence length="160" mass="16846">MFSASLIGALATLALVQAQAFPGTWGFADFQGTTFHLVDGQANDATPVQGFSNNVPTLNSQWMLVNQSAPNTYQIINLNPAGTFLGYSTLTTGGQAIRSQLAGNRQAANWIFTPPSGQLIEVSSGLAVTSYATGLSGSHPFTLEPADANDPHQFFELIPA</sequence>
<accession>A0ABQ0M6H3</accession>
<keyword evidence="1" id="KW-0732">Signal</keyword>
<feature type="chain" id="PRO_5045912015" description="Ricin B lectin domain-containing protein" evidence="1">
    <location>
        <begin position="19"/>
        <end position="160"/>
    </location>
</feature>
<dbReference type="SUPFAM" id="SSF50370">
    <property type="entry name" value="Ricin B-like lectins"/>
    <property type="match status" value="1"/>
</dbReference>
<dbReference type="Gene3D" id="2.80.10.50">
    <property type="match status" value="1"/>
</dbReference>
<proteinExistence type="predicted"/>
<evidence type="ECO:0000256" key="1">
    <source>
        <dbReference type="SAM" id="SignalP"/>
    </source>
</evidence>
<dbReference type="Proteomes" id="UP000815677">
    <property type="component" value="Unassembled WGS sequence"/>
</dbReference>
<protein>
    <recommendedName>
        <fullName evidence="4">Ricin B lectin domain-containing protein</fullName>
    </recommendedName>
</protein>
<evidence type="ECO:0000313" key="3">
    <source>
        <dbReference type="Proteomes" id="UP000815677"/>
    </source>
</evidence>
<name>A0ABQ0M6H3_MYCCL</name>
<feature type="signal peptide" evidence="1">
    <location>
        <begin position="1"/>
        <end position="18"/>
    </location>
</feature>